<name>A0A2A6FR60_9MICO</name>
<proteinExistence type="predicted"/>
<gene>
    <name evidence="1" type="ORF">B5766_08160</name>
</gene>
<protein>
    <submittedName>
        <fullName evidence="1">Uncharacterized protein</fullName>
    </submittedName>
</protein>
<organism evidence="1 2">
    <name type="scientific">Candidatus Lumbricidiphila eiseniae</name>
    <dbReference type="NCBI Taxonomy" id="1969409"/>
    <lineage>
        <taxon>Bacteria</taxon>
        <taxon>Bacillati</taxon>
        <taxon>Actinomycetota</taxon>
        <taxon>Actinomycetes</taxon>
        <taxon>Micrococcales</taxon>
        <taxon>Microbacteriaceae</taxon>
        <taxon>Candidatus Lumbricidiphila</taxon>
    </lineage>
</organism>
<accession>A0A2A6FR60</accession>
<reference evidence="2" key="1">
    <citation type="submission" date="2017-03" db="EMBL/GenBank/DDBJ databases">
        <authorList>
            <person name="Lund M.B."/>
        </authorList>
    </citation>
    <scope>NUCLEOTIDE SEQUENCE [LARGE SCALE GENOMIC DNA]</scope>
</reference>
<comment type="caution">
    <text evidence="1">The sequence shown here is derived from an EMBL/GenBank/DDBJ whole genome shotgun (WGS) entry which is preliminary data.</text>
</comment>
<evidence type="ECO:0000313" key="1">
    <source>
        <dbReference type="EMBL" id="PDQ35086.1"/>
    </source>
</evidence>
<sequence>MTGAGALESIRSALGITITLGSCASVIWRSVPEAGHPHHVGVMRSSDSGFRGIGWASVGGYVRLWHTDIPDMWARVGH</sequence>
<dbReference type="EMBL" id="NAEP01000041">
    <property type="protein sequence ID" value="PDQ35086.1"/>
    <property type="molecule type" value="Genomic_DNA"/>
</dbReference>
<evidence type="ECO:0000313" key="2">
    <source>
        <dbReference type="Proteomes" id="UP000219994"/>
    </source>
</evidence>
<dbReference type="AlphaFoldDB" id="A0A2A6FR60"/>
<dbReference type="Proteomes" id="UP000219994">
    <property type="component" value="Unassembled WGS sequence"/>
</dbReference>